<dbReference type="GO" id="GO:0061685">
    <property type="term" value="F:diphthine methylesterase activity"/>
    <property type="evidence" value="ECO:0007669"/>
    <property type="project" value="UniProtKB-EC"/>
</dbReference>
<evidence type="ECO:0000256" key="5">
    <source>
        <dbReference type="ARBA" id="ARBA00038092"/>
    </source>
</evidence>
<dbReference type="GO" id="GO:0005737">
    <property type="term" value="C:cytoplasm"/>
    <property type="evidence" value="ECO:0007669"/>
    <property type="project" value="TreeGrafter"/>
</dbReference>
<dbReference type="PANTHER" id="PTHR46042">
    <property type="entry name" value="DIPHTHINE METHYLTRANSFERASE"/>
    <property type="match status" value="1"/>
</dbReference>
<evidence type="ECO:0000256" key="3">
    <source>
        <dbReference type="ARBA" id="ARBA00022737"/>
    </source>
</evidence>
<dbReference type="SMART" id="SM00320">
    <property type="entry name" value="WD40"/>
    <property type="match status" value="4"/>
</dbReference>
<dbReference type="PANTHER" id="PTHR46042:SF1">
    <property type="entry name" value="DIPHTHINE METHYLTRANSFERASE"/>
    <property type="match status" value="1"/>
</dbReference>
<evidence type="ECO:0000256" key="6">
    <source>
        <dbReference type="ARBA" id="ARBA00039131"/>
    </source>
</evidence>
<comment type="pathway">
    <text evidence="1">Protein modification; peptidyl-diphthamide biosynthesis.</text>
</comment>
<comment type="catalytic activity">
    <reaction evidence="7">
        <text>diphthine methyl ester-[translation elongation factor 2] + H2O = diphthine-[translation elongation factor 2] + methanol + H(+)</text>
        <dbReference type="Rhea" id="RHEA:42656"/>
        <dbReference type="Rhea" id="RHEA-COMP:10172"/>
        <dbReference type="Rhea" id="RHEA-COMP:10173"/>
        <dbReference type="ChEBI" id="CHEBI:15377"/>
        <dbReference type="ChEBI" id="CHEBI:15378"/>
        <dbReference type="ChEBI" id="CHEBI:17790"/>
        <dbReference type="ChEBI" id="CHEBI:79005"/>
        <dbReference type="ChEBI" id="CHEBI:82696"/>
        <dbReference type="EC" id="3.1.1.97"/>
    </reaction>
</comment>
<dbReference type="InterPro" id="IPR052415">
    <property type="entry name" value="Diphthine_MTase"/>
</dbReference>
<sequence>MSNVYEASSLYSIDTEYSADSAEFCPFEQFSQYLACGTYQLSESDSLAKQETTTQINENKGEELLNKIDMPMKRLGRLLLYEVKKNDDENKVYLQEIQRIETSAILDMKWSHQIIDDKIILATANATGTITLYNLNQEIGSFDLITKHITNNEDKLCLSLDWSNRIEDMGNNKSIVISQSDGNIVLLSVDNQLGIHETNKWFAHDFEAWVAAFNYWNTNLIYTGGDDCLFKGWDLRISQSTPLFSSKKHQAGVCSIQFNPHSEYHLVTGSYDERILLWDTRSMKQPIYDHNIGGGVWRLKWHPRKDYLSAACMHNGFHIIEVDGNKTMRTACSFTKHESLAYGIDWNFSDKWKFEKSSYPLIASCSFYDHVMHLW</sequence>
<evidence type="ECO:0000256" key="7">
    <source>
        <dbReference type="ARBA" id="ARBA00047551"/>
    </source>
</evidence>
<evidence type="ECO:0000256" key="8">
    <source>
        <dbReference type="PROSITE-ProRule" id="PRU00221"/>
    </source>
</evidence>
<proteinExistence type="inferred from homology"/>
<evidence type="ECO:0000256" key="2">
    <source>
        <dbReference type="ARBA" id="ARBA00022574"/>
    </source>
</evidence>
<gene>
    <name evidence="9" type="ORF">FWILDA_LOCUS2524</name>
</gene>
<dbReference type="SUPFAM" id="SSF50978">
    <property type="entry name" value="WD40 repeat-like"/>
    <property type="match status" value="1"/>
</dbReference>
<evidence type="ECO:0000256" key="1">
    <source>
        <dbReference type="ARBA" id="ARBA00005156"/>
    </source>
</evidence>
<feature type="repeat" description="WD" evidence="8">
    <location>
        <begin position="246"/>
        <end position="288"/>
    </location>
</feature>
<keyword evidence="3" id="KW-0677">Repeat</keyword>
<evidence type="ECO:0000313" key="10">
    <source>
        <dbReference type="Proteomes" id="UP001153678"/>
    </source>
</evidence>
<dbReference type="Pfam" id="PF00400">
    <property type="entry name" value="WD40"/>
    <property type="match status" value="1"/>
</dbReference>
<protein>
    <recommendedName>
        <fullName evidence="6">methylated diphthine methylhydrolase</fullName>
        <ecNumber evidence="6">3.1.1.97</ecNumber>
    </recommendedName>
</protein>
<dbReference type="AlphaFoldDB" id="A0A9W4WJI0"/>
<evidence type="ECO:0000256" key="4">
    <source>
        <dbReference type="ARBA" id="ARBA00022801"/>
    </source>
</evidence>
<dbReference type="EC" id="3.1.1.97" evidence="6"/>
<dbReference type="PROSITE" id="PS50294">
    <property type="entry name" value="WD_REPEATS_REGION"/>
    <property type="match status" value="1"/>
</dbReference>
<dbReference type="InterPro" id="IPR001680">
    <property type="entry name" value="WD40_rpt"/>
</dbReference>
<dbReference type="InterPro" id="IPR015943">
    <property type="entry name" value="WD40/YVTN_repeat-like_dom_sf"/>
</dbReference>
<dbReference type="Proteomes" id="UP001153678">
    <property type="component" value="Unassembled WGS sequence"/>
</dbReference>
<dbReference type="InterPro" id="IPR019775">
    <property type="entry name" value="WD40_repeat_CS"/>
</dbReference>
<keyword evidence="10" id="KW-1185">Reference proteome</keyword>
<evidence type="ECO:0000313" key="9">
    <source>
        <dbReference type="EMBL" id="CAI2166341.1"/>
    </source>
</evidence>
<dbReference type="GO" id="GO:0017183">
    <property type="term" value="P:protein histidyl modification to diphthamide"/>
    <property type="evidence" value="ECO:0007669"/>
    <property type="project" value="TreeGrafter"/>
</dbReference>
<reference evidence="9" key="1">
    <citation type="submission" date="2022-08" db="EMBL/GenBank/DDBJ databases">
        <authorList>
            <person name="Kallberg Y."/>
            <person name="Tangrot J."/>
            <person name="Rosling A."/>
        </authorList>
    </citation>
    <scope>NUCLEOTIDE SEQUENCE</scope>
    <source>
        <strain evidence="9">Wild A</strain>
    </source>
</reference>
<name>A0A9W4WJI0_9GLOM</name>
<dbReference type="OrthoDB" id="1930760at2759"/>
<comment type="similarity">
    <text evidence="5">Belongs to the DPH7 family.</text>
</comment>
<dbReference type="InterPro" id="IPR036322">
    <property type="entry name" value="WD40_repeat_dom_sf"/>
</dbReference>
<organism evidence="9 10">
    <name type="scientific">Funneliformis geosporum</name>
    <dbReference type="NCBI Taxonomy" id="1117311"/>
    <lineage>
        <taxon>Eukaryota</taxon>
        <taxon>Fungi</taxon>
        <taxon>Fungi incertae sedis</taxon>
        <taxon>Mucoromycota</taxon>
        <taxon>Glomeromycotina</taxon>
        <taxon>Glomeromycetes</taxon>
        <taxon>Glomerales</taxon>
        <taxon>Glomeraceae</taxon>
        <taxon>Funneliformis</taxon>
    </lineage>
</organism>
<dbReference type="Gene3D" id="2.130.10.10">
    <property type="entry name" value="YVTN repeat-like/Quinoprotein amine dehydrogenase"/>
    <property type="match status" value="1"/>
</dbReference>
<keyword evidence="2 8" id="KW-0853">WD repeat</keyword>
<dbReference type="PROSITE" id="PS00678">
    <property type="entry name" value="WD_REPEATS_1"/>
    <property type="match status" value="1"/>
</dbReference>
<dbReference type="EMBL" id="CAMKVN010000296">
    <property type="protein sequence ID" value="CAI2166341.1"/>
    <property type="molecule type" value="Genomic_DNA"/>
</dbReference>
<accession>A0A9W4WJI0</accession>
<dbReference type="PROSITE" id="PS50082">
    <property type="entry name" value="WD_REPEATS_2"/>
    <property type="match status" value="1"/>
</dbReference>
<comment type="caution">
    <text evidence="9">The sequence shown here is derived from an EMBL/GenBank/DDBJ whole genome shotgun (WGS) entry which is preliminary data.</text>
</comment>
<keyword evidence="4" id="KW-0378">Hydrolase</keyword>